<keyword evidence="2" id="KW-0812">Transmembrane</keyword>
<dbReference type="PANTHER" id="PTHR33219:SF14">
    <property type="entry name" value="PROTEIN COFACTOR ASSEMBLY OF COMPLEX C SUBUNIT B CCB3, CHLOROPLASTIC-RELATED"/>
    <property type="match status" value="1"/>
</dbReference>
<evidence type="ECO:0000313" key="3">
    <source>
        <dbReference type="EMBL" id="WLD58259.1"/>
    </source>
</evidence>
<feature type="transmembrane region" description="Helical" evidence="2">
    <location>
        <begin position="55"/>
        <end position="81"/>
    </location>
</feature>
<keyword evidence="2" id="KW-1133">Transmembrane helix</keyword>
<reference evidence="3" key="1">
    <citation type="submission" date="2022-07" db="EMBL/GenBank/DDBJ databases">
        <title>Complete genome sequence of Salinispirillum sp. LH10-3-1 capable of multiple carbohydrate inversion isolated from a soda lake.</title>
        <authorList>
            <person name="Liu J."/>
            <person name="Zhai Y."/>
            <person name="Zhang H."/>
            <person name="Yang H."/>
            <person name="Qu J."/>
            <person name="Li J."/>
        </authorList>
    </citation>
    <scope>NUCLEOTIDE SEQUENCE</scope>
    <source>
        <strain evidence="3">LH 10-3-1</strain>
    </source>
</reference>
<feature type="transmembrane region" description="Helical" evidence="2">
    <location>
        <begin position="93"/>
        <end position="110"/>
    </location>
</feature>
<feature type="transmembrane region" description="Helical" evidence="2">
    <location>
        <begin position="6"/>
        <end position="26"/>
    </location>
</feature>
<dbReference type="GO" id="GO:0016020">
    <property type="term" value="C:membrane"/>
    <property type="evidence" value="ECO:0007669"/>
    <property type="project" value="InterPro"/>
</dbReference>
<dbReference type="InterPro" id="IPR003425">
    <property type="entry name" value="CCB3/YggT"/>
</dbReference>
<evidence type="ECO:0000256" key="1">
    <source>
        <dbReference type="ARBA" id="ARBA00010894"/>
    </source>
</evidence>
<gene>
    <name evidence="3" type="ORF">NFC81_00350</name>
</gene>
<sequence>MAEILVLVLKTAFAIVLIATSARFLAQFGRPDPRNPIADTTIRISQPFMGPLRRVVPGVAGFDISGLVVIWAAQAILAALLMGLVYNNNPTDFLGPLLVGALFATLGLILEVLRWSMIIVAIGSWLAGGQPNPLLGFLAQMIEPFVAPFRKLNLQVGVLDLSYILAFMVLYIVKMMLVGVAASTIGNIRILFVGL</sequence>
<dbReference type="AlphaFoldDB" id="A0AB38YGS4"/>
<keyword evidence="2" id="KW-0472">Membrane</keyword>
<dbReference type="EMBL" id="CP101717">
    <property type="protein sequence ID" value="WLD58259.1"/>
    <property type="molecule type" value="Genomic_DNA"/>
</dbReference>
<dbReference type="PANTHER" id="PTHR33219">
    <property type="entry name" value="YLMG HOMOLOG PROTEIN 2, CHLOROPLASTIC"/>
    <property type="match status" value="1"/>
</dbReference>
<dbReference type="RefSeq" id="WP_304995545.1">
    <property type="nucleotide sequence ID" value="NZ_CP101717.1"/>
</dbReference>
<organism evidence="3">
    <name type="scientific">Salinispirillum sp. LH 10-3-1</name>
    <dbReference type="NCBI Taxonomy" id="2952525"/>
    <lineage>
        <taxon>Bacteria</taxon>
        <taxon>Pseudomonadati</taxon>
        <taxon>Pseudomonadota</taxon>
        <taxon>Gammaproteobacteria</taxon>
        <taxon>Oceanospirillales</taxon>
        <taxon>Saccharospirillaceae</taxon>
        <taxon>Salinispirillum</taxon>
    </lineage>
</organism>
<dbReference type="Pfam" id="PF02325">
    <property type="entry name" value="CCB3_YggT"/>
    <property type="match status" value="2"/>
</dbReference>
<evidence type="ECO:0000256" key="2">
    <source>
        <dbReference type="SAM" id="Phobius"/>
    </source>
</evidence>
<name>A0AB38YGS4_9GAMM</name>
<protein>
    <submittedName>
        <fullName evidence="3">YggT family protein</fullName>
    </submittedName>
</protein>
<proteinExistence type="inferred from homology"/>
<accession>A0AB38YGS4</accession>
<feature type="transmembrane region" description="Helical" evidence="2">
    <location>
        <begin position="162"/>
        <end position="182"/>
    </location>
</feature>
<comment type="similarity">
    <text evidence="1">Belongs to the YggT family.</text>
</comment>